<dbReference type="AlphaFoldDB" id="A0A5B7HMC7"/>
<reference evidence="1 2" key="1">
    <citation type="submission" date="2019-05" db="EMBL/GenBank/DDBJ databases">
        <title>Another draft genome of Portunus trituberculatus and its Hox gene families provides insights of decapod evolution.</title>
        <authorList>
            <person name="Jeong J.-H."/>
            <person name="Song I."/>
            <person name="Kim S."/>
            <person name="Choi T."/>
            <person name="Kim D."/>
            <person name="Ryu S."/>
            <person name="Kim W."/>
        </authorList>
    </citation>
    <scope>NUCLEOTIDE SEQUENCE [LARGE SCALE GENOMIC DNA]</scope>
    <source>
        <tissue evidence="1">Muscle</tissue>
    </source>
</reference>
<sequence>MEIHSRTLVAFSSQRRIDNLLNFIVDFLSQEAPPAQDWLTLLGHLSSLIHLVPGGRRRMTSDIRPLSKPS</sequence>
<proteinExistence type="predicted"/>
<protein>
    <submittedName>
        <fullName evidence="1">Uncharacterized protein</fullName>
    </submittedName>
</protein>
<comment type="caution">
    <text evidence="1">The sequence shown here is derived from an EMBL/GenBank/DDBJ whole genome shotgun (WGS) entry which is preliminary data.</text>
</comment>
<dbReference type="EMBL" id="VSRR010038179">
    <property type="protein sequence ID" value="MPC74071.1"/>
    <property type="molecule type" value="Genomic_DNA"/>
</dbReference>
<keyword evidence="2" id="KW-1185">Reference proteome</keyword>
<accession>A0A5B7HMC7</accession>
<evidence type="ECO:0000313" key="1">
    <source>
        <dbReference type="EMBL" id="MPC74071.1"/>
    </source>
</evidence>
<name>A0A5B7HMC7_PORTR</name>
<evidence type="ECO:0000313" key="2">
    <source>
        <dbReference type="Proteomes" id="UP000324222"/>
    </source>
</evidence>
<gene>
    <name evidence="1" type="ORF">E2C01_068416</name>
</gene>
<dbReference type="Proteomes" id="UP000324222">
    <property type="component" value="Unassembled WGS sequence"/>
</dbReference>
<organism evidence="1 2">
    <name type="scientific">Portunus trituberculatus</name>
    <name type="common">Swimming crab</name>
    <name type="synonym">Neptunus trituberculatus</name>
    <dbReference type="NCBI Taxonomy" id="210409"/>
    <lineage>
        <taxon>Eukaryota</taxon>
        <taxon>Metazoa</taxon>
        <taxon>Ecdysozoa</taxon>
        <taxon>Arthropoda</taxon>
        <taxon>Crustacea</taxon>
        <taxon>Multicrustacea</taxon>
        <taxon>Malacostraca</taxon>
        <taxon>Eumalacostraca</taxon>
        <taxon>Eucarida</taxon>
        <taxon>Decapoda</taxon>
        <taxon>Pleocyemata</taxon>
        <taxon>Brachyura</taxon>
        <taxon>Eubrachyura</taxon>
        <taxon>Portunoidea</taxon>
        <taxon>Portunidae</taxon>
        <taxon>Portuninae</taxon>
        <taxon>Portunus</taxon>
    </lineage>
</organism>